<keyword evidence="4" id="KW-0732">Signal</keyword>
<dbReference type="Gene3D" id="3.40.250.10">
    <property type="entry name" value="Rhodanese-like domain"/>
    <property type="match status" value="1"/>
</dbReference>
<dbReference type="InterPro" id="IPR003609">
    <property type="entry name" value="Pan_app"/>
</dbReference>
<reference evidence="7" key="1">
    <citation type="submission" date="2022-03" db="EMBL/GenBank/DDBJ databases">
        <title>The complete genome sequence of a Methyloterrigena soli.</title>
        <authorList>
            <person name="Zi Z."/>
        </authorList>
    </citation>
    <scope>NUCLEOTIDE SEQUENCE</scope>
    <source>
        <strain evidence="7">M48</strain>
    </source>
</reference>
<dbReference type="Proteomes" id="UP001156140">
    <property type="component" value="Unassembled WGS sequence"/>
</dbReference>
<evidence type="ECO:0000256" key="3">
    <source>
        <dbReference type="SAM" id="MobiDB-lite"/>
    </source>
</evidence>
<comment type="caution">
    <text evidence="7">The sequence shown here is derived from an EMBL/GenBank/DDBJ whole genome shotgun (WGS) entry which is preliminary data.</text>
</comment>
<evidence type="ECO:0000259" key="5">
    <source>
        <dbReference type="PROSITE" id="PS50206"/>
    </source>
</evidence>
<evidence type="ECO:0000313" key="7">
    <source>
        <dbReference type="EMBL" id="MCI0125430.1"/>
    </source>
</evidence>
<organism evidence="7 8">
    <name type="scientific">Paradevosia shaoguanensis</name>
    <dbReference type="NCBI Taxonomy" id="1335043"/>
    <lineage>
        <taxon>Bacteria</taxon>
        <taxon>Pseudomonadati</taxon>
        <taxon>Pseudomonadota</taxon>
        <taxon>Alphaproteobacteria</taxon>
        <taxon>Hyphomicrobiales</taxon>
        <taxon>Devosiaceae</taxon>
        <taxon>Paradevosia</taxon>
    </lineage>
</organism>
<sequence>MFNRIISALLPFVLFTGITATSPVQAQGKYDDLLGPLGDGVSQQLLKGWQAGVRDGWFVLRNESEAESEQTLTVKAGTAPEDGRLTSVNISLNAKKDTASVGILVQNGEDLCLMEIVASATARLFCVANGKYREVASVPNAAKLDGSDVISMIDIPGAARFYVNGNKIGDLDGEPALGSEIGIMAYDVGTFGLADFSISALQAASDSNGGGNTDSGLPPRGGGSTGKGNSAATEEAGDGEGPLPMFGGDNVRIVAVYAGLIDSIFMHEFGHALIGELQLPSTGPEEDAVDIFSALRVIEPTMYPSGDADTDKIGSGAAKYAALQWYYNGKLGEQQGASTPWQDEHTADLKRFRNIFCVMYGGNPAIFEDIVAQVGFSEQTLGRCEEEFNKQNRAWRTILAPHTRVGAWNPDGLLSAEAPGASIKVTFEQSRSRVGNFIATLLAEPLQGFADELAKSYALPRPLSVIYRDCGELNAWYSPKEASITMCYDLIENLAVMISEVESDAPDTGAASPKPAGLDVPANSSFDAMDELKDAGVPPTILLFTAPYRGPTPNSHPRATIVSTAEVVDALKGEPKLILIDTSGKSQTLPGAIVVDDAGRDGSVTDSFQGAMSQFLKDATSEDTSTPIIVFGAGPEDRSSYNAALRAGTLGFKVYWYRGGVEAWAANGLPLKPVGASSEREAEANAQPDDGLRFAVYEGVDFYGSDVAKSRVEDVPQCLQACLANKQCQAFTMNVNPAIKKGPNCFLKDSTGKGEFYEQAISGTFLAPGSDGGFKVGNEVVRPTDIFTGNGK</sequence>
<dbReference type="Pfam" id="PF00581">
    <property type="entry name" value="Rhodanese"/>
    <property type="match status" value="1"/>
</dbReference>
<dbReference type="GO" id="GO:0006508">
    <property type="term" value="P:proteolysis"/>
    <property type="evidence" value="ECO:0007669"/>
    <property type="project" value="InterPro"/>
</dbReference>
<dbReference type="CDD" id="cd01100">
    <property type="entry name" value="APPLE_Factor_XI_like"/>
    <property type="match status" value="1"/>
</dbReference>
<dbReference type="PROSITE" id="PS50948">
    <property type="entry name" value="PAN"/>
    <property type="match status" value="1"/>
</dbReference>
<feature type="compositionally biased region" description="Gly residues" evidence="3">
    <location>
        <begin position="208"/>
        <end position="226"/>
    </location>
</feature>
<evidence type="ECO:0000259" key="6">
    <source>
        <dbReference type="PROSITE" id="PS50948"/>
    </source>
</evidence>
<evidence type="ECO:0000256" key="2">
    <source>
        <dbReference type="ARBA" id="ARBA00023157"/>
    </source>
</evidence>
<keyword evidence="8" id="KW-1185">Reference proteome</keyword>
<dbReference type="Pfam" id="PF14247">
    <property type="entry name" value="DUF4344"/>
    <property type="match status" value="2"/>
</dbReference>
<dbReference type="RefSeq" id="WP_281734663.1">
    <property type="nucleotide sequence ID" value="NZ_JAKETQ010000001.1"/>
</dbReference>
<dbReference type="InterPro" id="IPR000177">
    <property type="entry name" value="Apple"/>
</dbReference>
<feature type="domain" description="Rhodanese" evidence="5">
    <location>
        <begin position="613"/>
        <end position="673"/>
    </location>
</feature>
<evidence type="ECO:0000256" key="1">
    <source>
        <dbReference type="ARBA" id="ARBA00022737"/>
    </source>
</evidence>
<feature type="chain" id="PRO_5041382775" evidence="4">
    <location>
        <begin position="27"/>
        <end position="792"/>
    </location>
</feature>
<dbReference type="InterPro" id="IPR001763">
    <property type="entry name" value="Rhodanese-like_dom"/>
</dbReference>
<dbReference type="SUPFAM" id="SSF52821">
    <property type="entry name" value="Rhodanese/Cell cycle control phosphatase"/>
    <property type="match status" value="1"/>
</dbReference>
<gene>
    <name evidence="7" type="ORF">ML536_01170</name>
</gene>
<keyword evidence="2" id="KW-1015">Disulfide bond</keyword>
<dbReference type="InterPro" id="IPR025644">
    <property type="entry name" value="DUF4344"/>
</dbReference>
<proteinExistence type="predicted"/>
<protein>
    <submittedName>
        <fullName evidence="7">DUF4344 domain-containing metallopeptidase</fullName>
    </submittedName>
</protein>
<keyword evidence="1" id="KW-0677">Repeat</keyword>
<feature type="domain" description="Apple" evidence="6">
    <location>
        <begin position="686"/>
        <end position="761"/>
    </location>
</feature>
<name>A0AA41QIA3_9HYPH</name>
<dbReference type="Gene3D" id="3.50.4.10">
    <property type="entry name" value="Hepatocyte Growth Factor"/>
    <property type="match status" value="1"/>
</dbReference>
<dbReference type="AlphaFoldDB" id="A0AA41QIA3"/>
<dbReference type="PROSITE" id="PS50206">
    <property type="entry name" value="RHODANESE_3"/>
    <property type="match status" value="1"/>
</dbReference>
<evidence type="ECO:0000256" key="4">
    <source>
        <dbReference type="SAM" id="SignalP"/>
    </source>
</evidence>
<feature type="signal peptide" evidence="4">
    <location>
        <begin position="1"/>
        <end position="26"/>
    </location>
</feature>
<dbReference type="EMBL" id="JALAZD010000001">
    <property type="protein sequence ID" value="MCI0125430.1"/>
    <property type="molecule type" value="Genomic_DNA"/>
</dbReference>
<accession>A0AA41QIA3</accession>
<dbReference type="SMART" id="SM00450">
    <property type="entry name" value="RHOD"/>
    <property type="match status" value="1"/>
</dbReference>
<evidence type="ECO:0000313" key="8">
    <source>
        <dbReference type="Proteomes" id="UP001156140"/>
    </source>
</evidence>
<dbReference type="Pfam" id="PF14295">
    <property type="entry name" value="PAN_4"/>
    <property type="match status" value="1"/>
</dbReference>
<feature type="region of interest" description="Disordered" evidence="3">
    <location>
        <begin position="206"/>
        <end position="244"/>
    </location>
</feature>
<dbReference type="GO" id="GO:0005576">
    <property type="term" value="C:extracellular region"/>
    <property type="evidence" value="ECO:0007669"/>
    <property type="project" value="InterPro"/>
</dbReference>
<dbReference type="SMART" id="SM00223">
    <property type="entry name" value="APPLE"/>
    <property type="match status" value="1"/>
</dbReference>
<dbReference type="InterPro" id="IPR036873">
    <property type="entry name" value="Rhodanese-like_dom_sf"/>
</dbReference>